<evidence type="ECO:0000256" key="4">
    <source>
        <dbReference type="ARBA" id="ARBA00022692"/>
    </source>
</evidence>
<evidence type="ECO:0000256" key="3">
    <source>
        <dbReference type="ARBA" id="ARBA00022475"/>
    </source>
</evidence>
<sequence length="270" mass="30818">MCQYMNMTVELRETSSSNPGDGGPGHVIYDIMQEKAAIGIAGMVMTNERMHNVSFSAAHSQDCAVFISLTSLALSKYRAIFGPFKWEVWVCLVLVYLLAIIPLSFSDKLTLRHLWEKPSEIENMFWYMFGTFTNLFTFRNTNSWTSSKKGSTRAFVGTYWVFSIIITAAYTGSIIAFITLPVFPETIDTLQQLKSERYRIITLDNSGWQKFNDTQKKTLEHSVFNNWELVPKVEDGLRNVTKGHLLWSYAFLGSKAQLEHIVKNNFENSG</sequence>
<evidence type="ECO:0000256" key="1">
    <source>
        <dbReference type="ARBA" id="ARBA00004651"/>
    </source>
</evidence>
<feature type="transmembrane region" description="Helical" evidence="9">
    <location>
        <begin position="125"/>
        <end position="142"/>
    </location>
</feature>
<name>A0A8D8TRG2_9HEMI</name>
<dbReference type="Pfam" id="PF00060">
    <property type="entry name" value="Lig_chan"/>
    <property type="match status" value="1"/>
</dbReference>
<dbReference type="GO" id="GO:0015276">
    <property type="term" value="F:ligand-gated monoatomic ion channel activity"/>
    <property type="evidence" value="ECO:0007669"/>
    <property type="project" value="InterPro"/>
</dbReference>
<evidence type="ECO:0000259" key="10">
    <source>
        <dbReference type="Pfam" id="PF00060"/>
    </source>
</evidence>
<evidence type="ECO:0000256" key="2">
    <source>
        <dbReference type="ARBA" id="ARBA00008685"/>
    </source>
</evidence>
<comment type="similarity">
    <text evidence="2">Belongs to the glutamate-gated ion channel (TC 1.A.10.1) family.</text>
</comment>
<feature type="transmembrane region" description="Helical" evidence="9">
    <location>
        <begin position="86"/>
        <end position="105"/>
    </location>
</feature>
<dbReference type="Gene3D" id="1.10.287.70">
    <property type="match status" value="1"/>
</dbReference>
<feature type="transmembrane region" description="Helical" evidence="9">
    <location>
        <begin position="154"/>
        <end position="183"/>
    </location>
</feature>
<dbReference type="GO" id="GO:0050906">
    <property type="term" value="P:detection of stimulus involved in sensory perception"/>
    <property type="evidence" value="ECO:0007669"/>
    <property type="project" value="UniProtKB-ARBA"/>
</dbReference>
<accession>A0A8D8TRG2</accession>
<organism evidence="11">
    <name type="scientific">Cacopsylla melanoneura</name>
    <dbReference type="NCBI Taxonomy" id="428564"/>
    <lineage>
        <taxon>Eukaryota</taxon>
        <taxon>Metazoa</taxon>
        <taxon>Ecdysozoa</taxon>
        <taxon>Arthropoda</taxon>
        <taxon>Hexapoda</taxon>
        <taxon>Insecta</taxon>
        <taxon>Pterygota</taxon>
        <taxon>Neoptera</taxon>
        <taxon>Paraneoptera</taxon>
        <taxon>Hemiptera</taxon>
        <taxon>Sternorrhyncha</taxon>
        <taxon>Psylloidea</taxon>
        <taxon>Psyllidae</taxon>
        <taxon>Psyllinae</taxon>
        <taxon>Cacopsylla</taxon>
    </lineage>
</organism>
<dbReference type="PANTHER" id="PTHR42643">
    <property type="entry name" value="IONOTROPIC RECEPTOR 20A-RELATED"/>
    <property type="match status" value="1"/>
</dbReference>
<reference evidence="11" key="1">
    <citation type="submission" date="2021-05" db="EMBL/GenBank/DDBJ databases">
        <authorList>
            <person name="Alioto T."/>
            <person name="Alioto T."/>
            <person name="Gomez Garrido J."/>
        </authorList>
    </citation>
    <scope>NUCLEOTIDE SEQUENCE</scope>
</reference>
<protein>
    <submittedName>
        <fullName evidence="11">Glutamate receptor ionotropic, delta-1</fullName>
    </submittedName>
</protein>
<dbReference type="EMBL" id="HBUF01295737">
    <property type="protein sequence ID" value="CAG6690071.1"/>
    <property type="molecule type" value="Transcribed_RNA"/>
</dbReference>
<evidence type="ECO:0000256" key="5">
    <source>
        <dbReference type="ARBA" id="ARBA00022989"/>
    </source>
</evidence>
<evidence type="ECO:0000313" key="11">
    <source>
        <dbReference type="EMBL" id="CAG6690071.1"/>
    </source>
</evidence>
<keyword evidence="5 9" id="KW-1133">Transmembrane helix</keyword>
<dbReference type="SUPFAM" id="SSF53850">
    <property type="entry name" value="Periplasmic binding protein-like II"/>
    <property type="match status" value="1"/>
</dbReference>
<dbReference type="AlphaFoldDB" id="A0A8D8TRG2"/>
<dbReference type="InterPro" id="IPR052192">
    <property type="entry name" value="Insect_Ionotropic_Sensory_Rcpt"/>
</dbReference>
<dbReference type="InterPro" id="IPR001320">
    <property type="entry name" value="Iontro_rcpt_C"/>
</dbReference>
<feature type="domain" description="Ionotropic glutamate receptor C-terminal" evidence="10">
    <location>
        <begin position="86"/>
        <end position="203"/>
    </location>
</feature>
<evidence type="ECO:0000256" key="7">
    <source>
        <dbReference type="ARBA" id="ARBA00023170"/>
    </source>
</evidence>
<dbReference type="PANTHER" id="PTHR42643:SF24">
    <property type="entry name" value="IONOTROPIC RECEPTOR 60A"/>
    <property type="match status" value="1"/>
</dbReference>
<evidence type="ECO:0000256" key="6">
    <source>
        <dbReference type="ARBA" id="ARBA00023136"/>
    </source>
</evidence>
<evidence type="ECO:0000256" key="9">
    <source>
        <dbReference type="SAM" id="Phobius"/>
    </source>
</evidence>
<comment type="subcellular location">
    <subcellularLocation>
        <location evidence="1">Cell membrane</location>
        <topology evidence="1">Multi-pass membrane protein</topology>
    </subcellularLocation>
</comment>
<keyword evidence="8" id="KW-0325">Glycoprotein</keyword>
<dbReference type="GO" id="GO:0005886">
    <property type="term" value="C:plasma membrane"/>
    <property type="evidence" value="ECO:0007669"/>
    <property type="project" value="UniProtKB-SubCell"/>
</dbReference>
<proteinExistence type="inferred from homology"/>
<keyword evidence="3" id="KW-1003">Cell membrane</keyword>
<evidence type="ECO:0000256" key="8">
    <source>
        <dbReference type="ARBA" id="ARBA00023180"/>
    </source>
</evidence>
<keyword evidence="6 9" id="KW-0472">Membrane</keyword>
<keyword evidence="4 9" id="KW-0812">Transmembrane</keyword>
<keyword evidence="7 11" id="KW-0675">Receptor</keyword>